<feature type="transmembrane region" description="Helical" evidence="1">
    <location>
        <begin position="311"/>
        <end position="333"/>
    </location>
</feature>
<accession>A0A328TT28</accession>
<sequence length="347" mass="39175">MKKAFFIIFLIASIPGLGLFSKIEPAHASGMDFSVRANIPDNQIDKNLSYFDLQMNPSSSQRISLTVENSSNKEIQVRIEPNAAITNQNGVIDYSKHNHENDSSLKHAFSDIISPSQTVSLKGKESKKVFFDIQMPKQTFDGIILGGFYVYRSDGKEEEVRNNKNIQIKNAYSYVVGAKLRETAKIVFPELKLNEVTAGLVNYHTVVTANLQNVKPVIVKNLDVEARITKEGTNKTLHQTEKKNLSMAPNSNFDFPIDWDNQKLEPGKYHLYVTATNGHATWNFDKVFEIKNTEAKKLNDKAVELEKDHNLMLIFIGLAVIILALILFIIVLLRKNKRGVTNEESFT</sequence>
<dbReference type="AlphaFoldDB" id="A0A328TT28"/>
<feature type="domain" description="WxL Interacting Protein peptidoglycan binding" evidence="2">
    <location>
        <begin position="33"/>
        <end position="150"/>
    </location>
</feature>
<evidence type="ECO:0000259" key="3">
    <source>
        <dbReference type="Pfam" id="PF11797"/>
    </source>
</evidence>
<comment type="caution">
    <text evidence="4">The sequence shown here is derived from an EMBL/GenBank/DDBJ whole genome shotgun (WGS) entry which is preliminary data.</text>
</comment>
<dbReference type="Proteomes" id="UP000249260">
    <property type="component" value="Unassembled WGS sequence"/>
</dbReference>
<evidence type="ECO:0000313" key="5">
    <source>
        <dbReference type="Proteomes" id="UP000249260"/>
    </source>
</evidence>
<keyword evidence="1" id="KW-1133">Transmembrane helix</keyword>
<dbReference type="InterPro" id="IPR021759">
    <property type="entry name" value="WxLIP_HBD"/>
</dbReference>
<evidence type="ECO:0000256" key="1">
    <source>
        <dbReference type="SAM" id="Phobius"/>
    </source>
</evidence>
<evidence type="ECO:0000259" key="2">
    <source>
        <dbReference type="Pfam" id="PF06030"/>
    </source>
</evidence>
<dbReference type="RefSeq" id="WP_112885271.1">
    <property type="nucleotide sequence ID" value="NZ_QLUW01000006.1"/>
</dbReference>
<dbReference type="Pfam" id="PF11797">
    <property type="entry name" value="WxLIP_HBD"/>
    <property type="match status" value="1"/>
</dbReference>
<feature type="domain" description="WxL Interacting Protein host binding" evidence="3">
    <location>
        <begin position="164"/>
        <end position="299"/>
    </location>
</feature>
<name>A0A328TT28_9BACL</name>
<dbReference type="OrthoDB" id="2148359at2"/>
<proteinExistence type="predicted"/>
<keyword evidence="1" id="KW-0812">Transmembrane</keyword>
<reference evidence="4 5" key="1">
    <citation type="submission" date="2018-06" db="EMBL/GenBank/DDBJ databases">
        <title>Paenibacillus montanisoli sp. nov., isolated from mountain area soil.</title>
        <authorList>
            <person name="Wu M."/>
        </authorList>
    </citation>
    <scope>NUCLEOTIDE SEQUENCE [LARGE SCALE GENOMIC DNA]</scope>
    <source>
        <strain evidence="4 5">RA17</strain>
    </source>
</reference>
<organism evidence="4 5">
    <name type="scientific">Paenibacillus montanisoli</name>
    <dbReference type="NCBI Taxonomy" id="2081970"/>
    <lineage>
        <taxon>Bacteria</taxon>
        <taxon>Bacillati</taxon>
        <taxon>Bacillota</taxon>
        <taxon>Bacilli</taxon>
        <taxon>Bacillales</taxon>
        <taxon>Paenibacillaceae</taxon>
        <taxon>Paenibacillus</taxon>
    </lineage>
</organism>
<evidence type="ECO:0000313" key="4">
    <source>
        <dbReference type="EMBL" id="RAP73688.1"/>
    </source>
</evidence>
<dbReference type="InterPro" id="IPR010317">
    <property type="entry name" value="WxLIP_PGBD"/>
</dbReference>
<protein>
    <submittedName>
        <fullName evidence="4">DUF916 and DUF3324 domain-containing protein</fullName>
    </submittedName>
</protein>
<dbReference type="EMBL" id="QLUW01000006">
    <property type="protein sequence ID" value="RAP73688.1"/>
    <property type="molecule type" value="Genomic_DNA"/>
</dbReference>
<keyword evidence="1" id="KW-0472">Membrane</keyword>
<gene>
    <name evidence="4" type="ORF">DL346_25815</name>
</gene>
<keyword evidence="5" id="KW-1185">Reference proteome</keyword>
<dbReference type="Pfam" id="PF06030">
    <property type="entry name" value="WxLIP_PGBD"/>
    <property type="match status" value="1"/>
</dbReference>